<dbReference type="Pfam" id="PF13419">
    <property type="entry name" value="HAD_2"/>
    <property type="match status" value="1"/>
</dbReference>
<accession>A0A401JBG6</accession>
<keyword evidence="9" id="KW-0489">Methyltransferase</keyword>
<dbReference type="PANTHER" id="PTHR43434:SF23">
    <property type="entry name" value="PHOSPHOGLYCOLATE PHOSPHATASE"/>
    <property type="match status" value="1"/>
</dbReference>
<dbReference type="Proteomes" id="UP000286806">
    <property type="component" value="Unassembled WGS sequence"/>
</dbReference>
<keyword evidence="7" id="KW-0119">Carbohydrate metabolism</keyword>
<evidence type="ECO:0000256" key="8">
    <source>
        <dbReference type="ARBA" id="ARBA00059247"/>
    </source>
</evidence>
<keyword evidence="5" id="KW-0378">Hydrolase</keyword>
<evidence type="ECO:0000313" key="10">
    <source>
        <dbReference type="Proteomes" id="UP000286806"/>
    </source>
</evidence>
<dbReference type="NCBIfam" id="TIGR01509">
    <property type="entry name" value="HAD-SF-IA-v3"/>
    <property type="match status" value="1"/>
</dbReference>
<evidence type="ECO:0000256" key="6">
    <source>
        <dbReference type="ARBA" id="ARBA00022842"/>
    </source>
</evidence>
<comment type="pathway">
    <text evidence="2">Organic acid metabolism; glycolate biosynthesis; glycolate from 2-phosphoglycolate: step 1/1.</text>
</comment>
<keyword evidence="4" id="KW-0479">Metal-binding</keyword>
<dbReference type="SFLD" id="SFLDG01135">
    <property type="entry name" value="C1.5.6:_HAD__Beta-PGM__Phospha"/>
    <property type="match status" value="1"/>
</dbReference>
<organism evidence="9 10">
    <name type="scientific">Sulfuriferula multivorans</name>
    <dbReference type="NCBI Taxonomy" id="1559896"/>
    <lineage>
        <taxon>Bacteria</taxon>
        <taxon>Pseudomonadati</taxon>
        <taxon>Pseudomonadota</taxon>
        <taxon>Betaproteobacteria</taxon>
        <taxon>Nitrosomonadales</taxon>
        <taxon>Sulfuricellaceae</taxon>
        <taxon>Sulfuriferula</taxon>
    </lineage>
</organism>
<dbReference type="EMBL" id="BGOW01000004">
    <property type="protein sequence ID" value="GBL44991.1"/>
    <property type="molecule type" value="Genomic_DNA"/>
</dbReference>
<dbReference type="FunFam" id="3.40.50.1000:FF:000022">
    <property type="entry name" value="Phosphoglycolate phosphatase"/>
    <property type="match status" value="1"/>
</dbReference>
<evidence type="ECO:0000313" key="9">
    <source>
        <dbReference type="EMBL" id="GBL44991.1"/>
    </source>
</evidence>
<dbReference type="GO" id="GO:0005829">
    <property type="term" value="C:cytosol"/>
    <property type="evidence" value="ECO:0007669"/>
    <property type="project" value="TreeGrafter"/>
</dbReference>
<evidence type="ECO:0000256" key="7">
    <source>
        <dbReference type="ARBA" id="ARBA00023277"/>
    </source>
</evidence>
<evidence type="ECO:0000256" key="3">
    <source>
        <dbReference type="ARBA" id="ARBA00013078"/>
    </source>
</evidence>
<dbReference type="GO" id="GO:0008967">
    <property type="term" value="F:phosphoglycolate phosphatase activity"/>
    <property type="evidence" value="ECO:0007669"/>
    <property type="project" value="UniProtKB-EC"/>
</dbReference>
<evidence type="ECO:0000256" key="2">
    <source>
        <dbReference type="ARBA" id="ARBA00004818"/>
    </source>
</evidence>
<dbReference type="InterPro" id="IPR006439">
    <property type="entry name" value="HAD-SF_hydro_IA"/>
</dbReference>
<dbReference type="OrthoDB" id="9776368at2"/>
<gene>
    <name evidence="9" type="ORF">SFMTTN_0792</name>
</gene>
<evidence type="ECO:0000256" key="1">
    <source>
        <dbReference type="ARBA" id="ARBA00000830"/>
    </source>
</evidence>
<reference evidence="9 10" key="1">
    <citation type="journal article" date="2019" name="Front. Microbiol.">
        <title>Genomes of Neutrophilic Sulfur-Oxidizing Chemolithoautotrophs Representing 9 Proteobacterial Species From 8 Genera.</title>
        <authorList>
            <person name="Watanabe T."/>
            <person name="Kojima H."/>
            <person name="Umezawa K."/>
            <person name="Hori C."/>
            <person name="Takasuka T.E."/>
            <person name="Kato Y."/>
            <person name="Fukui M."/>
        </authorList>
    </citation>
    <scope>NUCLEOTIDE SEQUENCE [LARGE SCALE GENOMIC DNA]</scope>
    <source>
        <strain evidence="9 10">TTN</strain>
    </source>
</reference>
<dbReference type="EC" id="3.1.3.18" evidence="3"/>
<dbReference type="InterPro" id="IPR050155">
    <property type="entry name" value="HAD-like_hydrolase_sf"/>
</dbReference>
<dbReference type="GO" id="GO:0008168">
    <property type="term" value="F:methyltransferase activity"/>
    <property type="evidence" value="ECO:0007669"/>
    <property type="project" value="UniProtKB-KW"/>
</dbReference>
<dbReference type="InterPro" id="IPR041492">
    <property type="entry name" value="HAD_2"/>
</dbReference>
<protein>
    <recommendedName>
        <fullName evidence="3">phosphoglycolate phosphatase</fullName>
        <ecNumber evidence="3">3.1.3.18</ecNumber>
    </recommendedName>
</protein>
<comment type="caution">
    <text evidence="9">The sequence shown here is derived from an EMBL/GenBank/DDBJ whole genome shotgun (WGS) entry which is preliminary data.</text>
</comment>
<dbReference type="InterPro" id="IPR036412">
    <property type="entry name" value="HAD-like_sf"/>
</dbReference>
<keyword evidence="9" id="KW-0808">Transferase</keyword>
<dbReference type="SFLD" id="SFLDS00003">
    <property type="entry name" value="Haloacid_Dehalogenase"/>
    <property type="match status" value="1"/>
</dbReference>
<dbReference type="NCBIfam" id="TIGR01549">
    <property type="entry name" value="HAD-SF-IA-v1"/>
    <property type="match status" value="1"/>
</dbReference>
<name>A0A401JBG6_9PROT</name>
<dbReference type="SUPFAM" id="SSF56784">
    <property type="entry name" value="HAD-like"/>
    <property type="match status" value="1"/>
</dbReference>
<keyword evidence="9" id="KW-0830">Ubiquinone</keyword>
<proteinExistence type="predicted"/>
<dbReference type="AlphaFoldDB" id="A0A401JBG6"/>
<dbReference type="GO" id="GO:0046872">
    <property type="term" value="F:metal ion binding"/>
    <property type="evidence" value="ECO:0007669"/>
    <property type="project" value="UniProtKB-KW"/>
</dbReference>
<dbReference type="GO" id="GO:0006281">
    <property type="term" value="P:DNA repair"/>
    <property type="evidence" value="ECO:0007669"/>
    <property type="project" value="TreeGrafter"/>
</dbReference>
<evidence type="ECO:0000256" key="4">
    <source>
        <dbReference type="ARBA" id="ARBA00022723"/>
    </source>
</evidence>
<comment type="function">
    <text evidence="8">Specifically catalyzes the dephosphorylation of 2-phosphoglycolate. Is involved in the dissimilation of the intracellular 2-phosphoglycolate formed during the DNA repair of 3'-phosphoglycolate ends, a major class of DNA lesions induced by oxidative stress.</text>
</comment>
<dbReference type="InterPro" id="IPR023198">
    <property type="entry name" value="PGP-like_dom2"/>
</dbReference>
<dbReference type="SFLD" id="SFLDG01129">
    <property type="entry name" value="C1.5:_HAD__Beta-PGM__Phosphata"/>
    <property type="match status" value="1"/>
</dbReference>
<evidence type="ECO:0000256" key="5">
    <source>
        <dbReference type="ARBA" id="ARBA00022801"/>
    </source>
</evidence>
<keyword evidence="6" id="KW-0460">Magnesium</keyword>
<dbReference type="Gene3D" id="1.10.150.240">
    <property type="entry name" value="Putative phosphatase, domain 2"/>
    <property type="match status" value="1"/>
</dbReference>
<dbReference type="Gene3D" id="3.40.50.1000">
    <property type="entry name" value="HAD superfamily/HAD-like"/>
    <property type="match status" value="1"/>
</dbReference>
<dbReference type="RefSeq" id="WP_124703832.1">
    <property type="nucleotide sequence ID" value="NZ_BGOW01000004.1"/>
</dbReference>
<dbReference type="InterPro" id="IPR023214">
    <property type="entry name" value="HAD_sf"/>
</dbReference>
<dbReference type="GO" id="GO:0032259">
    <property type="term" value="P:methylation"/>
    <property type="evidence" value="ECO:0007669"/>
    <property type="project" value="UniProtKB-KW"/>
</dbReference>
<sequence length="217" mass="23725">MVNAVLFDLDGTLVDTAPDLGYALNQQRQMHGLPEMPLELIRPYASHGTVGLLQIGFAISPDHPAFQDLRAEYLELYEQNLNLFSTLFPGMMELLDELEMRGLPWGIVTNKPARFTEPLLAQMGLDDRAATIISGDTCAHPKPHPEPMLAACREIGVLPATCVYIGDAERDVAAAHACGMPALIAEYGYIGPQDNPLEWGADGFIQTPTALLEYLGY</sequence>
<comment type="catalytic activity">
    <reaction evidence="1">
        <text>2-phosphoglycolate + H2O = glycolate + phosphate</text>
        <dbReference type="Rhea" id="RHEA:14369"/>
        <dbReference type="ChEBI" id="CHEBI:15377"/>
        <dbReference type="ChEBI" id="CHEBI:29805"/>
        <dbReference type="ChEBI" id="CHEBI:43474"/>
        <dbReference type="ChEBI" id="CHEBI:58033"/>
        <dbReference type="EC" id="3.1.3.18"/>
    </reaction>
</comment>
<keyword evidence="10" id="KW-1185">Reference proteome</keyword>
<dbReference type="PANTHER" id="PTHR43434">
    <property type="entry name" value="PHOSPHOGLYCOLATE PHOSPHATASE"/>
    <property type="match status" value="1"/>
</dbReference>